<dbReference type="InterPro" id="IPR050268">
    <property type="entry name" value="NADH-dep_flavin_reductase"/>
</dbReference>
<sequence>MIQQDFKQSMRFLAASVNIISTAHEGKKFAMTATSVTSLSMDPPSLLVCVNKNASIHDTLITDGQQFCVNLLSKGQEDIATTCSINEKEPERFQFDDWDTKDIPYLKSAQSNIFCKVIDHFEHATHTIFLGNVVKSTFKDQYNTLIYADGKYL</sequence>
<dbReference type="AlphaFoldDB" id="E7C1Y3"/>
<name>E7C1Y3_9GAMM</name>
<proteinExistence type="inferred from homology"/>
<evidence type="ECO:0000259" key="3">
    <source>
        <dbReference type="SMART" id="SM00903"/>
    </source>
</evidence>
<dbReference type="GO" id="GO:0010181">
    <property type="term" value="F:FMN binding"/>
    <property type="evidence" value="ECO:0007669"/>
    <property type="project" value="InterPro"/>
</dbReference>
<feature type="domain" description="Flavin reductase like" evidence="3">
    <location>
        <begin position="10"/>
        <end position="153"/>
    </location>
</feature>
<dbReference type="SUPFAM" id="SSF50475">
    <property type="entry name" value="FMN-binding split barrel"/>
    <property type="match status" value="1"/>
</dbReference>
<evidence type="ECO:0000313" key="4">
    <source>
        <dbReference type="EMBL" id="ADI21457.1"/>
    </source>
</evidence>
<dbReference type="InterPro" id="IPR002563">
    <property type="entry name" value="Flavin_Rdtase-like_dom"/>
</dbReference>
<dbReference type="EMBL" id="GU567955">
    <property type="protein sequence ID" value="ADI21457.1"/>
    <property type="molecule type" value="Genomic_DNA"/>
</dbReference>
<dbReference type="GO" id="GO:0042602">
    <property type="term" value="F:riboflavin reductase (NADPH) activity"/>
    <property type="evidence" value="ECO:0007669"/>
    <property type="project" value="TreeGrafter"/>
</dbReference>
<comment type="similarity">
    <text evidence="1">Belongs to the non-flavoprotein flavin reductase family.</text>
</comment>
<keyword evidence="2" id="KW-0560">Oxidoreductase</keyword>
<dbReference type="Pfam" id="PF01613">
    <property type="entry name" value="Flavin_Reduct"/>
    <property type="match status" value="1"/>
</dbReference>
<dbReference type="PANTHER" id="PTHR30466">
    <property type="entry name" value="FLAVIN REDUCTASE"/>
    <property type="match status" value="1"/>
</dbReference>
<reference evidence="4" key="1">
    <citation type="submission" date="2010-01" db="EMBL/GenBank/DDBJ databases">
        <title>Genome fragments of uncultured bacteria from the North Pacific subtropical Gyre.</title>
        <authorList>
            <person name="Pham V.D."/>
            <person name="Delong E.F."/>
        </authorList>
    </citation>
    <scope>NUCLEOTIDE SEQUENCE</scope>
</reference>
<dbReference type="InterPro" id="IPR012349">
    <property type="entry name" value="Split_barrel_FMN-bd"/>
</dbReference>
<evidence type="ECO:0000256" key="1">
    <source>
        <dbReference type="ARBA" id="ARBA00008898"/>
    </source>
</evidence>
<protein>
    <submittedName>
        <fullName evidence="4">Conserved protein/domain typically associated with flavoprotein oxygenases, DIM6/NTAB family</fullName>
    </submittedName>
</protein>
<dbReference type="Gene3D" id="2.30.110.10">
    <property type="entry name" value="Electron Transport, Fmn-binding Protein, Chain A"/>
    <property type="match status" value="1"/>
</dbReference>
<evidence type="ECO:0000256" key="2">
    <source>
        <dbReference type="ARBA" id="ARBA00023002"/>
    </source>
</evidence>
<dbReference type="PANTHER" id="PTHR30466:SF11">
    <property type="entry name" value="FLAVIN-DEPENDENT MONOOXYGENASE, REDUCTASE SUBUNIT HSAB"/>
    <property type="match status" value="1"/>
</dbReference>
<accession>E7C1Y3</accession>
<dbReference type="SMART" id="SM00903">
    <property type="entry name" value="Flavin_Reduct"/>
    <property type="match status" value="1"/>
</dbReference>
<organism evidence="4">
    <name type="scientific">uncultured gamma proteobacterium HF0070_10G19</name>
    <dbReference type="NCBI Taxonomy" id="723565"/>
    <lineage>
        <taxon>Bacteria</taxon>
        <taxon>Pseudomonadati</taxon>
        <taxon>Pseudomonadota</taxon>
        <taxon>Gammaproteobacteria</taxon>
        <taxon>environmental samples</taxon>
    </lineage>
</organism>